<gene>
    <name evidence="1" type="ORF">BZARG_1659</name>
</gene>
<dbReference type="SUPFAM" id="SSF48452">
    <property type="entry name" value="TPR-like"/>
    <property type="match status" value="1"/>
</dbReference>
<dbReference type="STRING" id="1046627.BZARG_1659"/>
<dbReference type="AlphaFoldDB" id="G2EEU5"/>
<evidence type="ECO:0000313" key="1">
    <source>
        <dbReference type="EMBL" id="EGV43003.2"/>
    </source>
</evidence>
<reference evidence="1 2" key="1">
    <citation type="journal article" date="2008" name="Int. J. Syst. Evol. Microbiol.">
        <title>Bizionia argentinensis sp. nov., isolated from surface marine water in Antarctica.</title>
        <authorList>
            <person name="Bercovich A."/>
            <person name="Vazquez S.C."/>
            <person name="Yankilevich P."/>
            <person name="Coria S.H."/>
            <person name="Foti M."/>
            <person name="Hernandez E."/>
            <person name="Vidal A."/>
            <person name="Ruberto L."/>
            <person name="Melo C."/>
            <person name="Marenssi S."/>
            <person name="Criscuolo M."/>
            <person name="Memoli M."/>
            <person name="Arguelles M."/>
            <person name="Mac Cormack W.P."/>
        </authorList>
    </citation>
    <scope>NUCLEOTIDE SEQUENCE [LARGE SCALE GENOMIC DNA]</scope>
    <source>
        <strain evidence="1 2">JUB59</strain>
    </source>
</reference>
<sequence>MKTSFRISIFLFSIVLALSSCSRKKDSFLSRNMHAMSTKYNILYNGHLALDNGQKSVNDSYDDNYWEILPIERMQVSEEIMLPGQSKNKDFEYAEEKAIKAIQKHGMNIKGKEKNPQIDEAYLLLGKARYFDQRFLPALEAFNYILYKYPSSDKINQAKIWREKTNIRLDNDELAISNLKRLLDQEIVEGQDLADATSMMAQAYINIKALDSAVWQLEVASKTTTKNDELGRYRFIQAQLYNELNLKDSANLAFDRVIDLKRKTPRDYRIAAYIGKARNFDMNEGDKHALLELLHELESDRENRPYLGEIHYQIAQYHEQNDSDSLAVTYYNKSLRTNPSDKILVSKDYENLGDIFFDYTEYKSAGAYFDSTMQNMKMNSKPYRIIKRKRDNLEDVILYEDIAVVNDSILGLVAMTTDERTTYFENYTQELRLQAEAEKEKKEERARNQGLIEVNNNNSFGAASSMVKQAGGPGNPQEAEFYFYNPTTVSYGKNEFLKKWGDRELKDNWRWSSTGKSQISKETDELIEDIEESELFEPEFYLSQIPTEPKAIDSITRERDRAYYQLGLIYKEKFKEYGLSKSKFQTLLAFDPDEKLIVPSKYNLYKIYMLEGQNAEAEIAKNDILANFPDSRYAMILKNPDSALAKDDSSPESIYESLYRAMEKQKYQEVIDKSDKYISIFEGEDLVPKFELLKARATGRLYGYEPFSKALNFVAYNYANTEEGGQAQDIIDNLLPKISNTAFVDNPEETHYKVVYFFNSSEEKEITEFAKRVEKEIEEVQIFNMSLSIDLYNPELTFVIIHGLTSKEEATGYAAALEERKKDKIVHQHFAISSSHYTTLQIHKNMDSYLAQNQNYKN</sequence>
<dbReference type="InterPro" id="IPR011990">
    <property type="entry name" value="TPR-like_helical_dom_sf"/>
</dbReference>
<accession>G2EEU5</accession>
<evidence type="ECO:0008006" key="3">
    <source>
        <dbReference type="Google" id="ProtNLM"/>
    </source>
</evidence>
<protein>
    <recommendedName>
        <fullName evidence="3">Tetratricopeptide repeat protein</fullName>
    </recommendedName>
</protein>
<dbReference type="Gene3D" id="1.25.40.10">
    <property type="entry name" value="Tetratricopeptide repeat domain"/>
    <property type="match status" value="3"/>
</dbReference>
<dbReference type="Proteomes" id="UP000003730">
    <property type="component" value="Unassembled WGS sequence"/>
</dbReference>
<keyword evidence="2" id="KW-1185">Reference proteome</keyword>
<evidence type="ECO:0000313" key="2">
    <source>
        <dbReference type="Proteomes" id="UP000003730"/>
    </source>
</evidence>
<organism evidence="1 2">
    <name type="scientific">Bizionia argentinensis JUB59</name>
    <dbReference type="NCBI Taxonomy" id="1046627"/>
    <lineage>
        <taxon>Bacteria</taxon>
        <taxon>Pseudomonadati</taxon>
        <taxon>Bacteroidota</taxon>
        <taxon>Flavobacteriia</taxon>
        <taxon>Flavobacteriales</taxon>
        <taxon>Flavobacteriaceae</taxon>
        <taxon>Bizionia</taxon>
    </lineage>
</organism>
<comment type="caution">
    <text evidence="1">The sequence shown here is derived from an EMBL/GenBank/DDBJ whole genome shotgun (WGS) entry which is preliminary data.</text>
</comment>
<dbReference type="EMBL" id="AFXZ01000036">
    <property type="protein sequence ID" value="EGV43003.2"/>
    <property type="molecule type" value="Genomic_DNA"/>
</dbReference>
<dbReference type="eggNOG" id="COG4783">
    <property type="taxonomic scope" value="Bacteria"/>
</dbReference>
<dbReference type="PROSITE" id="PS51257">
    <property type="entry name" value="PROKAR_LIPOPROTEIN"/>
    <property type="match status" value="1"/>
</dbReference>
<proteinExistence type="predicted"/>
<dbReference type="OrthoDB" id="1522549at2"/>
<dbReference type="PATRIC" id="fig|1046627.3.peg.2036"/>
<name>G2EEU5_9FLAO</name>